<protein>
    <submittedName>
        <fullName evidence="1">Uncharacterized protein</fullName>
    </submittedName>
</protein>
<accession>A0A6B0V1Q0</accession>
<name>A0A6B0V1Q0_IXORI</name>
<dbReference type="AlphaFoldDB" id="A0A6B0V1Q0"/>
<organism evidence="1">
    <name type="scientific">Ixodes ricinus</name>
    <name type="common">Common tick</name>
    <name type="synonym">Acarus ricinus</name>
    <dbReference type="NCBI Taxonomy" id="34613"/>
    <lineage>
        <taxon>Eukaryota</taxon>
        <taxon>Metazoa</taxon>
        <taxon>Ecdysozoa</taxon>
        <taxon>Arthropoda</taxon>
        <taxon>Chelicerata</taxon>
        <taxon>Arachnida</taxon>
        <taxon>Acari</taxon>
        <taxon>Parasitiformes</taxon>
        <taxon>Ixodida</taxon>
        <taxon>Ixodoidea</taxon>
        <taxon>Ixodidae</taxon>
        <taxon>Ixodinae</taxon>
        <taxon>Ixodes</taxon>
    </lineage>
</organism>
<reference evidence="1" key="1">
    <citation type="submission" date="2019-12" db="EMBL/GenBank/DDBJ databases">
        <title>An insight into the sialome of adult female Ixodes ricinus ticks feeding for 6 days.</title>
        <authorList>
            <person name="Perner J."/>
            <person name="Ribeiro J.M.C."/>
        </authorList>
    </citation>
    <scope>NUCLEOTIDE SEQUENCE</scope>
    <source>
        <strain evidence="1">Semi-engorged</strain>
        <tissue evidence="1">Salivary glands</tissue>
    </source>
</reference>
<dbReference type="EMBL" id="GIFC01013631">
    <property type="protein sequence ID" value="MXU95714.1"/>
    <property type="molecule type" value="Transcribed_RNA"/>
</dbReference>
<evidence type="ECO:0000313" key="1">
    <source>
        <dbReference type="EMBL" id="MXU95714.1"/>
    </source>
</evidence>
<sequence>MRTDCCSVSWARTMSSLRSLSSSWAALVGETSARLPCRWLERRTSSSCRVSSSTLATATDNSFSFSLNKARIESSSALRLALLACCWSTCPLSCLSLRSLSSCIWTRSRRARSLCSGSWPCCCPCWSWRWCCCLRNLSRCSLATSSCCWASICCCCRAATSRSSATLSWPPSGSRTMIPPHVAAADRILAGNP</sequence>
<proteinExistence type="predicted"/>